<feature type="region of interest" description="Disordered" evidence="9">
    <location>
        <begin position="491"/>
        <end position="611"/>
    </location>
</feature>
<feature type="region of interest" description="Disordered" evidence="9">
    <location>
        <begin position="1915"/>
        <end position="1999"/>
    </location>
</feature>
<feature type="compositionally biased region" description="Low complexity" evidence="9">
    <location>
        <begin position="1479"/>
        <end position="1491"/>
    </location>
</feature>
<feature type="compositionally biased region" description="Low complexity" evidence="9">
    <location>
        <begin position="65"/>
        <end position="85"/>
    </location>
</feature>
<dbReference type="PANTHER" id="PTHR10071:SF281">
    <property type="entry name" value="BOX A-BINDING FACTOR-RELATED"/>
    <property type="match status" value="1"/>
</dbReference>
<feature type="compositionally biased region" description="Low complexity" evidence="9">
    <location>
        <begin position="2352"/>
        <end position="2370"/>
    </location>
</feature>
<reference evidence="12" key="1">
    <citation type="submission" date="2020-10" db="EMBL/GenBank/DDBJ databases">
        <authorList>
            <person name="Sedaghatjoo S."/>
        </authorList>
    </citation>
    <scope>NUCLEOTIDE SEQUENCE</scope>
    <source>
        <strain evidence="12">AZH3</strain>
    </source>
</reference>
<dbReference type="Pfam" id="PF08550">
    <property type="entry name" value="GATA_AreA"/>
    <property type="match status" value="1"/>
</dbReference>
<dbReference type="SUPFAM" id="SSF81383">
    <property type="entry name" value="F-box domain"/>
    <property type="match status" value="1"/>
</dbReference>
<feature type="region of interest" description="Disordered" evidence="9">
    <location>
        <begin position="971"/>
        <end position="996"/>
    </location>
</feature>
<feature type="region of interest" description="Disordered" evidence="9">
    <location>
        <begin position="626"/>
        <end position="676"/>
    </location>
</feature>
<feature type="region of interest" description="Disordered" evidence="9">
    <location>
        <begin position="353"/>
        <end position="423"/>
    </location>
</feature>
<feature type="region of interest" description="Disordered" evidence="9">
    <location>
        <begin position="1413"/>
        <end position="1451"/>
    </location>
</feature>
<keyword evidence="2" id="KW-0479">Metal-binding</keyword>
<feature type="compositionally biased region" description="Polar residues" evidence="9">
    <location>
        <begin position="44"/>
        <end position="56"/>
    </location>
</feature>
<dbReference type="SUPFAM" id="SSF57716">
    <property type="entry name" value="Glucocorticoid receptor-like (DNA-binding domain)"/>
    <property type="match status" value="1"/>
</dbReference>
<dbReference type="InterPro" id="IPR013860">
    <property type="entry name" value="AreA_GATA"/>
</dbReference>
<feature type="region of interest" description="Disordered" evidence="9">
    <location>
        <begin position="33"/>
        <end position="98"/>
    </location>
</feature>
<feature type="compositionally biased region" description="Polar residues" evidence="9">
    <location>
        <begin position="86"/>
        <end position="98"/>
    </location>
</feature>
<feature type="compositionally biased region" description="Low complexity" evidence="9">
    <location>
        <begin position="2295"/>
        <end position="2320"/>
    </location>
</feature>
<feature type="compositionally biased region" description="Polar residues" evidence="9">
    <location>
        <begin position="1416"/>
        <end position="1438"/>
    </location>
</feature>
<feature type="compositionally biased region" description="Polar residues" evidence="9">
    <location>
        <begin position="383"/>
        <end position="396"/>
    </location>
</feature>
<feature type="region of interest" description="Disordered" evidence="9">
    <location>
        <begin position="1471"/>
        <end position="1491"/>
    </location>
</feature>
<feature type="compositionally biased region" description="Pro residues" evidence="9">
    <location>
        <begin position="1439"/>
        <end position="1448"/>
    </location>
</feature>
<feature type="compositionally biased region" description="Gly residues" evidence="9">
    <location>
        <begin position="1151"/>
        <end position="1160"/>
    </location>
</feature>
<accession>A0ABN7IPC6</accession>
<feature type="compositionally biased region" description="Polar residues" evidence="9">
    <location>
        <begin position="597"/>
        <end position="608"/>
    </location>
</feature>
<feature type="compositionally biased region" description="Low complexity" evidence="9">
    <location>
        <begin position="1061"/>
        <end position="1076"/>
    </location>
</feature>
<gene>
    <name evidence="12" type="ORF">JKIAZH3_G5845</name>
</gene>
<dbReference type="InterPro" id="IPR000679">
    <property type="entry name" value="Znf_GATA"/>
</dbReference>
<dbReference type="Gene3D" id="3.30.50.10">
    <property type="entry name" value="Erythroid Transcription Factor GATA-1, subunit A"/>
    <property type="match status" value="1"/>
</dbReference>
<feature type="domain" description="GATA-type" evidence="10">
    <location>
        <begin position="1208"/>
        <end position="1261"/>
    </location>
</feature>
<dbReference type="InterPro" id="IPR036047">
    <property type="entry name" value="F-box-like_dom_sf"/>
</dbReference>
<dbReference type="Pfam" id="PF00320">
    <property type="entry name" value="GATA"/>
    <property type="match status" value="1"/>
</dbReference>
<feature type="region of interest" description="Disordered" evidence="9">
    <location>
        <begin position="1034"/>
        <end position="1087"/>
    </location>
</feature>
<sequence>MNSSSVPSSSQGAVNWPGVGLGVNHAQALNGAQIPDSGHRMYPGTSSHEGTANHTASEADRGSHSAATGRGDSSSSASAHSHALSQPQNPYGQMLPQTGDATNWYSKLSNAQLVELASSVSNAANFSNGLGANPFPGLHNNSAFTTPSDALTNAPGPSSARSSNVGSYSEPVAFANNPFASTSAFTTMSNGRGGQVLQDEATAIAMAAAAANGYSSVPPTPGATLSDLHARQLGHFGQMSAQHAPPYGSTHAGLGQNIPPALQQYRVVGVPSDSALQSPAISEHDFQAAFAQAQSGAFGWPHQSTGGMSSGPAHATPVMMSPTSQYPLSGAMMYPNNAHSMAMNAASQQMQPLSYDTNGSAHHSLIRSRQTTTSSQHTNTTHPSRTPSITADTTAMPSLRSPVGSRTPPHGGLDEEELDPEEMAKKDPLATQVWKMYAKQKSNLPHGARMEVCIKHIYLLKFSDVPKEGLTRIHAPPQNLTWRMMAMTLRKKKEQERAEAEARAASSATPQDLVQSPRATGSVSAGPSSRRGSSGSERNGSAASSGPQDTGIKPLTLLSNETPSDEISPVPTPRAKGKTRFASVVQEEERGRRGRSSKTPESTSTQGAGPSAIACFAAVDEMMDWRGKSKSRSRSRSVSAMDWRGSSRSRSRPAPTARLDSVVDDEDTSSLFSRSAPGGGGGFSFADLAAYDDANGYQGYETNQALDALLAFPAGGMPFDLGGVDLGAAGLGGSGSSVLGGGGGANLDGHGGSDRRAELQRAFRDAAHSDLFSTLSNAETTDERNVSFIMGGRKSSWDMSSIGASQWGAPISNLGSVPGIAADFVTHSANQHPEYGFLPRRVRKTSFDHRVQQNSGVIPSGGVPLDVVGSQPVPNQLKRPLFQDLSSGRGPSTLPTTSDQRIAAGLSRHVPSYGPQSGSLPPGMSGFFYSIPPQLQNGLAVGTASGNGMMDPTSGIALASPITGSPHNADLGQNSMLPPGAGGAGGNSVGPDRTLSGGGGANFSAIMQMFYNAPASMATQQPTMTHIDPNQVFAGSQQVGPSQSALPGHGLLNNISGDEASSSWTYSPSSTSNSPGATPPPGVAIHQTSYQSSPLAVNPVHNSPVFEYYGNQRIGVSGSAPVLAAAVAAGVSAGAGRKVNGHQRTASANGNGVGKGGPGSGMPKSASSGDVQGRGSGNGKGSGGSNSGGGAAEARGSGSTSTALGSPNGPPTICSNCNTTKTPLWRRNPDGDPLCNACGLFLKLHGKTRPLSLKTDVIKKRNRTSGGPISKDGKSRSSSSRSSAGTGGGLNFGAFSQIRSRPTGTGTGMGGGNGITLGSSLSGTNSPHQLDKIASIENKVLPHKEAAATPSAAPAVNKVGSSGKEALAPSSSSNSFFFFLFVVACAGGAYWYFRVRPRKNGFGMWNSRAGYGQVPEGTQRTSTHWASMNTSKAGSTSAPPRPPPPPPKPPKHVDVGVGKLVVGTIFAAASNQAHGHGRTGTSGASGSASGAVVSAPGQQALIRRAEGKLRPLAAATATAAAVGEKKGTKTGTGNFKTKRKANRRGKGKGKGGSAGKELAVVKKSATKTKGTPTLLGLPVELLKEVLGYLDPGQLIEVARTNRFLRHVLLDQGNFATWAERRVAQSDVHIFQAICRTFSLQASEGDADPTEVKADVSKSVYQRYLVSQCQLCFSNFGQLGASLDVCLSPLPPIRMCQTCRDQVQHRIVDDADVRFLLHISPKTLAKLNGVLKKFTGFNDVGNKKIPMFQYVLGSVIEKLKEHLETRHMRLLAKPWSGKLLAEGMRSNPRRRHKIIAQTAASASKRRQPFGKVASLRVVRLKKNIRDRIMGTDGSKTSNIMQAVAQGVLPSEALQARLVLQQAVREVIRKDRWWWDPWMLSGPWVDGLSASAAPARSLTYRPSTGSSALVPATTSTAPAGVAAPSAPPVRATAVGKAAKSGGKGQSGTASSANHNTKAANETNGGAEAGQTKPTTATTKTTTSERYFGLPLTGRTRSARKKLKAKMRKVETEAAQNAALQVFRSEMGRGVLPLSALAPTPASAPAPVSASIKRKRDEHDIGVRGASMGTGNAVAIRGVPSLPSSSSAVAPGVQAHLYVERERLELRMEIRAEGHGRKAVKALKVRASAHARAQAKIVAKKLSAALQAPPSQPAQDLGPARGGQQDQAPAAREEEGKDKNKGKGKERDMGWGAKRKMPDSSSGADAESSSRAMGKRRVQEPVPAAREGSVSMTMTTRSSTMARMGPARKPVSTSSAASASYQPKGPAGADAGRAKVEPGRGSSWVPPTSTRDDHRQRPSALPSSSAHPSSSSSSYQPRGPSSAAPDRWKLGAPGGSSHEPARSSSYQLRGRGQPSAGAGASGSTSASTTNTSGNGNGNGNGRKRKASDEPAAVSGRRWGRRGR</sequence>
<feature type="region of interest" description="Disordered" evidence="9">
    <location>
        <begin position="1253"/>
        <end position="1328"/>
    </location>
</feature>
<evidence type="ECO:0000256" key="5">
    <source>
        <dbReference type="ARBA" id="ARBA00023015"/>
    </source>
</evidence>
<dbReference type="PROSITE" id="PS50181">
    <property type="entry name" value="FBOX"/>
    <property type="match status" value="1"/>
</dbReference>
<dbReference type="InterPro" id="IPR013088">
    <property type="entry name" value="Znf_NHR/GATA"/>
</dbReference>
<evidence type="ECO:0000313" key="13">
    <source>
        <dbReference type="Proteomes" id="UP000836402"/>
    </source>
</evidence>
<keyword evidence="4" id="KW-0862">Zinc</keyword>
<proteinExistence type="predicted"/>
<feature type="compositionally biased region" description="Low complexity" evidence="9">
    <location>
        <begin position="1915"/>
        <end position="1979"/>
    </location>
</feature>
<feature type="compositionally biased region" description="Gly residues" evidence="9">
    <location>
        <begin position="1172"/>
        <end position="1191"/>
    </location>
</feature>
<feature type="compositionally biased region" description="Polar residues" evidence="9">
    <location>
        <begin position="2248"/>
        <end position="2258"/>
    </location>
</feature>
<dbReference type="CDD" id="cd09917">
    <property type="entry name" value="F-box_SF"/>
    <property type="match status" value="1"/>
</dbReference>
<keyword evidence="7" id="KW-0539">Nucleus</keyword>
<protein>
    <recommendedName>
        <fullName evidence="14">GATA-type domain-containing protein</fullName>
    </recommendedName>
</protein>
<evidence type="ECO:0000256" key="4">
    <source>
        <dbReference type="ARBA" id="ARBA00022833"/>
    </source>
</evidence>
<evidence type="ECO:0000256" key="3">
    <source>
        <dbReference type="ARBA" id="ARBA00022771"/>
    </source>
</evidence>
<dbReference type="SMART" id="SM00401">
    <property type="entry name" value="ZnF_GATA"/>
    <property type="match status" value="1"/>
</dbReference>
<dbReference type="PROSITE" id="PS50114">
    <property type="entry name" value="GATA_ZN_FINGER_2"/>
    <property type="match status" value="1"/>
</dbReference>
<feature type="compositionally biased region" description="Low complexity" evidence="9">
    <location>
        <begin position="1192"/>
        <end position="1203"/>
    </location>
</feature>
<feature type="compositionally biased region" description="Low complexity" evidence="9">
    <location>
        <begin position="2196"/>
        <end position="2207"/>
    </location>
</feature>
<feature type="compositionally biased region" description="Polar residues" evidence="9">
    <location>
        <begin position="509"/>
        <end position="519"/>
    </location>
</feature>
<dbReference type="PRINTS" id="PR00619">
    <property type="entry name" value="GATAZNFINGER"/>
</dbReference>
<comment type="caution">
    <text evidence="12">The sequence shown here is derived from an EMBL/GenBank/DDBJ whole genome shotgun (WGS) entry which is preliminary data.</text>
</comment>
<evidence type="ECO:0000256" key="8">
    <source>
        <dbReference type="PROSITE-ProRule" id="PRU00094"/>
    </source>
</evidence>
<evidence type="ECO:0008006" key="14">
    <source>
        <dbReference type="Google" id="ProtNLM"/>
    </source>
</evidence>
<feature type="compositionally biased region" description="Low complexity" evidence="9">
    <location>
        <begin position="2226"/>
        <end position="2241"/>
    </location>
</feature>
<feature type="compositionally biased region" description="Low complexity" evidence="9">
    <location>
        <begin position="2143"/>
        <end position="2152"/>
    </location>
</feature>
<comment type="subcellular location">
    <subcellularLocation>
        <location evidence="1">Nucleus</location>
    </subcellularLocation>
</comment>
<dbReference type="PROSITE" id="PS00344">
    <property type="entry name" value="GATA_ZN_FINGER_1"/>
    <property type="match status" value="1"/>
</dbReference>
<feature type="region of interest" description="Disordered" evidence="9">
    <location>
        <begin position="1136"/>
        <end position="1214"/>
    </location>
</feature>
<feature type="compositionally biased region" description="Low complexity" evidence="9">
    <location>
        <begin position="1316"/>
        <end position="1326"/>
    </location>
</feature>
<feature type="domain" description="F-box" evidence="11">
    <location>
        <begin position="1571"/>
        <end position="1620"/>
    </location>
</feature>
<dbReference type="PANTHER" id="PTHR10071">
    <property type="entry name" value="TRANSCRIPTION FACTOR GATA FAMILY MEMBER"/>
    <property type="match status" value="1"/>
</dbReference>
<evidence type="ECO:0000256" key="9">
    <source>
        <dbReference type="SAM" id="MobiDB-lite"/>
    </source>
</evidence>
<dbReference type="EMBL" id="CAJHJG010001960">
    <property type="protein sequence ID" value="CAD6916036.1"/>
    <property type="molecule type" value="Genomic_DNA"/>
</dbReference>
<feature type="compositionally biased region" description="Polar residues" evidence="9">
    <location>
        <begin position="1034"/>
        <end position="1045"/>
    </location>
</feature>
<evidence type="ECO:0000256" key="7">
    <source>
        <dbReference type="ARBA" id="ARBA00023242"/>
    </source>
</evidence>
<evidence type="ECO:0000256" key="1">
    <source>
        <dbReference type="ARBA" id="ARBA00004123"/>
    </source>
</evidence>
<feature type="compositionally biased region" description="Basic residues" evidence="9">
    <location>
        <begin position="1536"/>
        <end position="1549"/>
    </location>
</feature>
<evidence type="ECO:0000256" key="6">
    <source>
        <dbReference type="ARBA" id="ARBA00023163"/>
    </source>
</evidence>
<feature type="region of interest" description="Disordered" evidence="9">
    <location>
        <begin position="1525"/>
        <end position="1556"/>
    </location>
</feature>
<evidence type="ECO:0000256" key="2">
    <source>
        <dbReference type="ARBA" id="ARBA00022723"/>
    </source>
</evidence>
<keyword evidence="5" id="KW-0805">Transcription regulation</keyword>
<evidence type="ECO:0000259" key="10">
    <source>
        <dbReference type="PROSITE" id="PS50114"/>
    </source>
</evidence>
<feature type="compositionally biased region" description="Gly residues" evidence="9">
    <location>
        <begin position="1305"/>
        <end position="1315"/>
    </location>
</feature>
<feature type="compositionally biased region" description="Basic and acidic residues" evidence="9">
    <location>
        <begin position="2168"/>
        <end position="2186"/>
    </location>
</feature>
<feature type="region of interest" description="Disordered" evidence="9">
    <location>
        <begin position="2143"/>
        <end position="2400"/>
    </location>
</feature>
<feature type="compositionally biased region" description="Low complexity" evidence="9">
    <location>
        <begin position="636"/>
        <end position="648"/>
    </location>
</feature>
<organism evidence="12 13">
    <name type="scientific">Tilletia caries</name>
    <name type="common">wheat bunt fungus</name>
    <dbReference type="NCBI Taxonomy" id="13290"/>
    <lineage>
        <taxon>Eukaryota</taxon>
        <taxon>Fungi</taxon>
        <taxon>Dikarya</taxon>
        <taxon>Basidiomycota</taxon>
        <taxon>Ustilaginomycotina</taxon>
        <taxon>Exobasidiomycetes</taxon>
        <taxon>Tilletiales</taxon>
        <taxon>Tilletiaceae</taxon>
        <taxon>Tilletia</taxon>
    </lineage>
</organism>
<keyword evidence="13" id="KW-1185">Reference proteome</keyword>
<evidence type="ECO:0000259" key="11">
    <source>
        <dbReference type="PROSITE" id="PS50181"/>
    </source>
</evidence>
<feature type="compositionally biased region" description="Low complexity" evidence="9">
    <location>
        <begin position="370"/>
        <end position="382"/>
    </location>
</feature>
<dbReference type="Proteomes" id="UP000836402">
    <property type="component" value="Unassembled WGS sequence"/>
</dbReference>
<keyword evidence="3 8" id="KW-0863">Zinc-finger</keyword>
<feature type="compositionally biased region" description="Basic and acidic residues" evidence="9">
    <location>
        <begin position="493"/>
        <end position="502"/>
    </location>
</feature>
<keyword evidence="6" id="KW-0804">Transcription</keyword>
<feature type="compositionally biased region" description="Low complexity" evidence="9">
    <location>
        <begin position="521"/>
        <end position="546"/>
    </location>
</feature>
<name>A0ABN7IPC6_9BASI</name>
<evidence type="ECO:0000313" key="12">
    <source>
        <dbReference type="EMBL" id="CAD6916036.1"/>
    </source>
</evidence>
<dbReference type="InterPro" id="IPR001810">
    <property type="entry name" value="F-box_dom"/>
</dbReference>
<dbReference type="CDD" id="cd00202">
    <property type="entry name" value="ZnF_GATA"/>
    <property type="match status" value="1"/>
</dbReference>
<dbReference type="InterPro" id="IPR039355">
    <property type="entry name" value="Transcription_factor_GATA"/>
</dbReference>